<protein>
    <submittedName>
        <fullName evidence="1">Uncharacterized protein</fullName>
    </submittedName>
</protein>
<sequence>MSTPTSPTQPIKSTLPTRPLSPWAARFSSGLIIKNFPDSIWDNSSHSGLAPELPRFDDPVHYADMTGKHPIRDPPTNHEELDKLFRSEGYQIGALRGIRTWEAAILNRWVRFSAKTGNISAGHLLSDAGEYAKVLQAIFDSETVKVDESRWAPWLQKAQWLNWVETSPLGGGEARTWTVDNEKIWSTLRISLELVDRIFKTLIDERHDAGLDLICFYHSQEQYIARLNGTPCQYDSMTQHSKSEWTEKLEDLLSLLLFLVHEITHAITMARMMRLVPGELQSDPLYGFQEPIVDCEGISEIGEWFEGQVFGGLCWAHKKCAPGAWMNGDSKSKMYYIPTSWHSKIMSEDFWKAPGVPQKSKNFFHRPSVFVNESFSAGIMTGDWEETQAIYPDPQIDTYEEDLRIVQHWHNRHNTWKHLRSAWYDDEYFQWKYSPWFHLTGRWEIETFADAFADRDEVGCAIIALKLADRVGWRRDLATFNQDIPQVGGDFHPNWVFHCIAAKDKVPGLLMMAAIPIREKRIEREDEDQEKTIILTPSRNMVTTYGLETDIKLEQISTGSIKQNHVEKSELFDHVNGRGQIEDGFTQFDYLALAVDVVSRVTSQAVVHFSWISAIKSAIQKLSEDRQEIQAKYPDGHADRWASDWAFETPKYDKERGVYNADGSTRVLKFDAVSRRYGW</sequence>
<dbReference type="OrthoDB" id="10254945at2759"/>
<dbReference type="STRING" id="2512241.A0A553I733"/>
<accession>A0A553I733</accession>
<dbReference type="EMBL" id="VFLP01000013">
    <property type="protein sequence ID" value="TRX96012.1"/>
    <property type="molecule type" value="Genomic_DNA"/>
</dbReference>
<reference evidence="2" key="1">
    <citation type="submission" date="2019-06" db="EMBL/GenBank/DDBJ databases">
        <title>Draft genome sequence of the griseofulvin-producing fungus Xylaria cubensis strain G536.</title>
        <authorList>
            <person name="Mead M.E."/>
            <person name="Raja H.A."/>
            <person name="Steenwyk J.L."/>
            <person name="Knowles S.L."/>
            <person name="Oberlies N.H."/>
            <person name="Rokas A."/>
        </authorList>
    </citation>
    <scope>NUCLEOTIDE SEQUENCE [LARGE SCALE GENOMIC DNA]</scope>
    <source>
        <strain evidence="2">G536</strain>
    </source>
</reference>
<dbReference type="Proteomes" id="UP000319160">
    <property type="component" value="Unassembled WGS sequence"/>
</dbReference>
<organism evidence="1 2">
    <name type="scientific">Xylaria flabelliformis</name>
    <dbReference type="NCBI Taxonomy" id="2512241"/>
    <lineage>
        <taxon>Eukaryota</taxon>
        <taxon>Fungi</taxon>
        <taxon>Dikarya</taxon>
        <taxon>Ascomycota</taxon>
        <taxon>Pezizomycotina</taxon>
        <taxon>Sordariomycetes</taxon>
        <taxon>Xylariomycetidae</taxon>
        <taxon>Xylariales</taxon>
        <taxon>Xylariaceae</taxon>
        <taxon>Xylaria</taxon>
    </lineage>
</organism>
<gene>
    <name evidence="1" type="ORF">FHL15_003154</name>
</gene>
<evidence type="ECO:0000313" key="2">
    <source>
        <dbReference type="Proteomes" id="UP000319160"/>
    </source>
</evidence>
<comment type="caution">
    <text evidence="1">The sequence shown here is derived from an EMBL/GenBank/DDBJ whole genome shotgun (WGS) entry which is preliminary data.</text>
</comment>
<keyword evidence="2" id="KW-1185">Reference proteome</keyword>
<name>A0A553I733_9PEZI</name>
<dbReference type="AlphaFoldDB" id="A0A553I733"/>
<proteinExistence type="predicted"/>
<evidence type="ECO:0000313" key="1">
    <source>
        <dbReference type="EMBL" id="TRX96012.1"/>
    </source>
</evidence>